<evidence type="ECO:0000259" key="7">
    <source>
        <dbReference type="Pfam" id="PF21365"/>
    </source>
</evidence>
<dbReference type="GO" id="GO:0030246">
    <property type="term" value="F:carbohydrate binding"/>
    <property type="evidence" value="ECO:0007669"/>
    <property type="project" value="InterPro"/>
</dbReference>
<name>A0A1Y2BPE1_9FUNG</name>
<dbReference type="InterPro" id="IPR017853">
    <property type="entry name" value="GH"/>
</dbReference>
<dbReference type="CDD" id="cd06602">
    <property type="entry name" value="GH31_MGAM_SI_GAA"/>
    <property type="match status" value="1"/>
</dbReference>
<comment type="caution">
    <text evidence="8">The sequence shown here is derived from an EMBL/GenBank/DDBJ whole genome shotgun (WGS) entry which is preliminary data.</text>
</comment>
<dbReference type="InterPro" id="IPR000322">
    <property type="entry name" value="Glyco_hydro_31_TIM"/>
</dbReference>
<keyword evidence="2" id="KW-0325">Glycoprotein</keyword>
<evidence type="ECO:0000256" key="3">
    <source>
        <dbReference type="ARBA" id="ARBA00041343"/>
    </source>
</evidence>
<dbReference type="EMBL" id="MCOG01000147">
    <property type="protein sequence ID" value="ORY36608.1"/>
    <property type="molecule type" value="Genomic_DNA"/>
</dbReference>
<dbReference type="Pfam" id="PF13802">
    <property type="entry name" value="Gal_mutarotas_2"/>
    <property type="match status" value="1"/>
</dbReference>
<dbReference type="SUPFAM" id="SSF51011">
    <property type="entry name" value="Glycosyl hydrolase domain"/>
    <property type="match status" value="1"/>
</dbReference>
<evidence type="ECO:0000256" key="1">
    <source>
        <dbReference type="ARBA" id="ARBA00007806"/>
    </source>
</evidence>
<keyword evidence="9" id="KW-1185">Reference proteome</keyword>
<keyword evidence="4" id="KW-0326">Glycosidase</keyword>
<dbReference type="CDD" id="cd14752">
    <property type="entry name" value="GH31_N"/>
    <property type="match status" value="1"/>
</dbReference>
<dbReference type="Gene3D" id="2.60.40.1180">
    <property type="entry name" value="Golgi alpha-mannosidase II"/>
    <property type="match status" value="2"/>
</dbReference>
<dbReference type="PANTHER" id="PTHR22762">
    <property type="entry name" value="ALPHA-GLUCOSIDASE"/>
    <property type="match status" value="1"/>
</dbReference>
<evidence type="ECO:0000256" key="4">
    <source>
        <dbReference type="RuleBase" id="RU361185"/>
    </source>
</evidence>
<comment type="similarity">
    <text evidence="1 4">Belongs to the glycosyl hydrolase 31 family.</text>
</comment>
<protein>
    <recommendedName>
        <fullName evidence="3">Maltase</fullName>
    </recommendedName>
</protein>
<dbReference type="Gene3D" id="3.20.20.80">
    <property type="entry name" value="Glycosidases"/>
    <property type="match status" value="1"/>
</dbReference>
<dbReference type="InterPro" id="IPR011013">
    <property type="entry name" value="Gal_mutarotase_sf_dom"/>
</dbReference>
<dbReference type="SUPFAM" id="SSF51445">
    <property type="entry name" value="(Trans)glycosidases"/>
    <property type="match status" value="1"/>
</dbReference>
<proteinExistence type="inferred from homology"/>
<feature type="domain" description="Glycosyl hydrolase family 31 C-terminal" evidence="7">
    <location>
        <begin position="629"/>
        <end position="709"/>
    </location>
</feature>
<dbReference type="InterPro" id="IPR025887">
    <property type="entry name" value="Glyco_hydro_31_N_dom"/>
</dbReference>
<evidence type="ECO:0000313" key="9">
    <source>
        <dbReference type="Proteomes" id="UP000193920"/>
    </source>
</evidence>
<sequence>MKTDDCGLGPSGCSYTITNLKTSESGMTAVLDLEDRICEKYDIDIPKLDFQAKFETNDRLHIHIQPTDIEDYPHNVDVPEDAYPFEIEDGPNDDLQYSYELVDGETFKININRKDGTPVFESMSFIFERQYLEISKNVDSNSAIYGFGEVFGPYKRNSENTSHALWNADNADPVGQNLYGSHPFYIEIIDGKAYGFYLKNSHGMQFSIQDGLMTIQAIGGNFDMYFFMGPSMEDITKQYFQVIGAPALLPYWSLGWHQCRYGYRNIDEVREVVANYKKNNIPLDTMWIDIDYMENNKDFTYDAKNFPVSEMRKFVNELKSNHQYYINMIDPAIAKDDNYAPFSRGMEKDIFIKDKNGELFLGEVWPVNLNTAFPDWHHPNIVEYWTNEIKLFKDLAMTDGNWIDMNEAASFCNGACNSGSDDPKFKMGEFNPRNPPFVINNFGYEAPLKTKTLDMDVQYYGGLIDYDIHNMYGHMESIVSYEALLNIDPIKRPFLLSRSTFPGTGRYAAHWLGDNHSWWKDMYYSITGMLSFQLFGIPMVGSDTCGFQANADEELCARWMALGAFNPFGRNHNGLEWDNARIRSQEPYVWPKTAEASRRALAIRYKILPYMYTYLVRTHTHSEMILYSFAALWPNDATALGIDKQFLVGKGILITPVIEQGKTSVEGYFPEGIWYDWYDHSNVITGPTYKVLNAPIEHIPVHIRGGQIIPTQGPSLTVYENRNKPFELLVALDREKKAHGILYFDDGISYNVDGKFNEIEYNVENGTLTAKGSYNYDEPQNLHEISILGVSSKPSTVTVNDADAQFEFSNNELIIKNLDISMNDDFVLSWN</sequence>
<dbReference type="Proteomes" id="UP000193920">
    <property type="component" value="Unassembled WGS sequence"/>
</dbReference>
<dbReference type="GO" id="GO:0005975">
    <property type="term" value="P:carbohydrate metabolic process"/>
    <property type="evidence" value="ECO:0007669"/>
    <property type="project" value="InterPro"/>
</dbReference>
<evidence type="ECO:0000313" key="8">
    <source>
        <dbReference type="EMBL" id="ORY36608.1"/>
    </source>
</evidence>
<dbReference type="InterPro" id="IPR013780">
    <property type="entry name" value="Glyco_hydro_b"/>
</dbReference>
<evidence type="ECO:0000256" key="2">
    <source>
        <dbReference type="ARBA" id="ARBA00023180"/>
    </source>
</evidence>
<dbReference type="AlphaFoldDB" id="A0A1Y2BPE1"/>
<dbReference type="STRING" id="1754190.A0A1Y2BPE1"/>
<dbReference type="GO" id="GO:0004553">
    <property type="term" value="F:hydrolase activity, hydrolyzing O-glycosyl compounds"/>
    <property type="evidence" value="ECO:0007669"/>
    <property type="project" value="InterPro"/>
</dbReference>
<reference evidence="8 9" key="1">
    <citation type="submission" date="2016-08" db="EMBL/GenBank/DDBJ databases">
        <title>A Parts List for Fungal Cellulosomes Revealed by Comparative Genomics.</title>
        <authorList>
            <consortium name="DOE Joint Genome Institute"/>
            <person name="Haitjema C.H."/>
            <person name="Gilmore S.P."/>
            <person name="Henske J.K."/>
            <person name="Solomon K.V."/>
            <person name="De Groot R."/>
            <person name="Kuo A."/>
            <person name="Mondo S.J."/>
            <person name="Salamov A.A."/>
            <person name="Labutti K."/>
            <person name="Zhao Z."/>
            <person name="Chiniquy J."/>
            <person name="Barry K."/>
            <person name="Brewer H.M."/>
            <person name="Purvine S.O."/>
            <person name="Wright A.T."/>
            <person name="Boxma B."/>
            <person name="Van Alen T."/>
            <person name="Hackstein J.H."/>
            <person name="Baker S.E."/>
            <person name="Grigoriev I.V."/>
            <person name="O'Malley M.A."/>
        </authorList>
    </citation>
    <scope>NUCLEOTIDE SEQUENCE [LARGE SCALE GENOMIC DNA]</scope>
    <source>
        <strain evidence="8 9">G1</strain>
    </source>
</reference>
<feature type="domain" description="Glycoside hydrolase family 31 TIM barrel" evidence="5">
    <location>
        <begin position="246"/>
        <end position="613"/>
    </location>
</feature>
<dbReference type="Pfam" id="PF01055">
    <property type="entry name" value="Glyco_hydro_31_2nd"/>
    <property type="match status" value="1"/>
</dbReference>
<dbReference type="SUPFAM" id="SSF74650">
    <property type="entry name" value="Galactose mutarotase-like"/>
    <property type="match status" value="1"/>
</dbReference>
<accession>A0A1Y2BPE1</accession>
<feature type="domain" description="Glycoside hydrolase family 31 N-terminal" evidence="6">
    <location>
        <begin position="50"/>
        <end position="206"/>
    </location>
</feature>
<keyword evidence="4" id="KW-0378">Hydrolase</keyword>
<dbReference type="InterPro" id="IPR048395">
    <property type="entry name" value="Glyco_hydro_31_C"/>
</dbReference>
<dbReference type="Pfam" id="PF21365">
    <property type="entry name" value="Glyco_hydro_31_3rd"/>
    <property type="match status" value="1"/>
</dbReference>
<organism evidence="8 9">
    <name type="scientific">Neocallimastix californiae</name>
    <dbReference type="NCBI Taxonomy" id="1754190"/>
    <lineage>
        <taxon>Eukaryota</taxon>
        <taxon>Fungi</taxon>
        <taxon>Fungi incertae sedis</taxon>
        <taxon>Chytridiomycota</taxon>
        <taxon>Chytridiomycota incertae sedis</taxon>
        <taxon>Neocallimastigomycetes</taxon>
        <taxon>Neocallimastigales</taxon>
        <taxon>Neocallimastigaceae</taxon>
        <taxon>Neocallimastix</taxon>
    </lineage>
</organism>
<gene>
    <name evidence="8" type="ORF">LY90DRAFT_421281</name>
</gene>
<dbReference type="OrthoDB" id="5839090at2759"/>
<dbReference type="Gene3D" id="2.60.40.1760">
    <property type="entry name" value="glycosyl hydrolase (family 31)"/>
    <property type="match status" value="1"/>
</dbReference>
<dbReference type="PANTHER" id="PTHR22762:SF133">
    <property type="entry name" value="P-TYPE DOMAIN-CONTAINING PROTEIN"/>
    <property type="match status" value="1"/>
</dbReference>
<evidence type="ECO:0000259" key="5">
    <source>
        <dbReference type="Pfam" id="PF01055"/>
    </source>
</evidence>
<evidence type="ECO:0000259" key="6">
    <source>
        <dbReference type="Pfam" id="PF13802"/>
    </source>
</evidence>